<feature type="region of interest" description="Disordered" evidence="1">
    <location>
        <begin position="524"/>
        <end position="549"/>
    </location>
</feature>
<dbReference type="AlphaFoldDB" id="A0AAD4INP1"/>
<keyword evidence="4" id="KW-1185">Reference proteome</keyword>
<dbReference type="Proteomes" id="UP001190926">
    <property type="component" value="Unassembled WGS sequence"/>
</dbReference>
<gene>
    <name evidence="3" type="ORF">C2S53_007116</name>
</gene>
<evidence type="ECO:0000313" key="4">
    <source>
        <dbReference type="Proteomes" id="UP001190926"/>
    </source>
</evidence>
<dbReference type="PANTHER" id="PTHR46836:SF8">
    <property type="entry name" value="AFADIN"/>
    <property type="match status" value="1"/>
</dbReference>
<dbReference type="PANTHER" id="PTHR46836">
    <property type="entry name" value="AFADIN"/>
    <property type="match status" value="1"/>
</dbReference>
<name>A0AAD4INP1_PERFH</name>
<feature type="domain" description="DUF4378" evidence="2">
    <location>
        <begin position="786"/>
        <end position="936"/>
    </location>
</feature>
<dbReference type="EMBL" id="SDAM02029575">
    <property type="protein sequence ID" value="KAH6755859.1"/>
    <property type="molecule type" value="Genomic_DNA"/>
</dbReference>
<feature type="compositionally biased region" description="Basic and acidic residues" evidence="1">
    <location>
        <begin position="120"/>
        <end position="138"/>
    </location>
</feature>
<feature type="region of interest" description="Disordered" evidence="1">
    <location>
        <begin position="247"/>
        <end position="267"/>
    </location>
</feature>
<evidence type="ECO:0000259" key="2">
    <source>
        <dbReference type="Pfam" id="PF14309"/>
    </source>
</evidence>
<feature type="region of interest" description="Disordered" evidence="1">
    <location>
        <begin position="563"/>
        <end position="595"/>
    </location>
</feature>
<organism evidence="3 4">
    <name type="scientific">Perilla frutescens var. hirtella</name>
    <name type="common">Perilla citriodora</name>
    <name type="synonym">Perilla setoyensis</name>
    <dbReference type="NCBI Taxonomy" id="608512"/>
    <lineage>
        <taxon>Eukaryota</taxon>
        <taxon>Viridiplantae</taxon>
        <taxon>Streptophyta</taxon>
        <taxon>Embryophyta</taxon>
        <taxon>Tracheophyta</taxon>
        <taxon>Spermatophyta</taxon>
        <taxon>Magnoliopsida</taxon>
        <taxon>eudicotyledons</taxon>
        <taxon>Gunneridae</taxon>
        <taxon>Pentapetalae</taxon>
        <taxon>asterids</taxon>
        <taxon>lamiids</taxon>
        <taxon>Lamiales</taxon>
        <taxon>Lamiaceae</taxon>
        <taxon>Nepetoideae</taxon>
        <taxon>Elsholtzieae</taxon>
        <taxon>Perilla</taxon>
    </lineage>
</organism>
<comment type="caution">
    <text evidence="3">The sequence shown here is derived from an EMBL/GenBank/DDBJ whole genome shotgun (WGS) entry which is preliminary data.</text>
</comment>
<evidence type="ECO:0000313" key="3">
    <source>
        <dbReference type="EMBL" id="KAH6755859.1"/>
    </source>
</evidence>
<feature type="region of interest" description="Disordered" evidence="1">
    <location>
        <begin position="1"/>
        <end position="33"/>
    </location>
</feature>
<proteinExistence type="predicted"/>
<feature type="compositionally biased region" description="Polar residues" evidence="1">
    <location>
        <begin position="565"/>
        <end position="579"/>
    </location>
</feature>
<feature type="region of interest" description="Disordered" evidence="1">
    <location>
        <begin position="668"/>
        <end position="723"/>
    </location>
</feature>
<feature type="compositionally biased region" description="Low complexity" evidence="1">
    <location>
        <begin position="23"/>
        <end position="33"/>
    </location>
</feature>
<accession>A0AAD4INP1</accession>
<feature type="region of interest" description="Disordered" evidence="1">
    <location>
        <begin position="115"/>
        <end position="138"/>
    </location>
</feature>
<evidence type="ECO:0000256" key="1">
    <source>
        <dbReference type="SAM" id="MobiDB-lite"/>
    </source>
</evidence>
<dbReference type="InterPro" id="IPR025486">
    <property type="entry name" value="DUF4378"/>
</dbReference>
<reference evidence="3 4" key="1">
    <citation type="journal article" date="2021" name="Nat. Commun.">
        <title>Incipient diploidization of the medicinal plant Perilla within 10,000 years.</title>
        <authorList>
            <person name="Zhang Y."/>
            <person name="Shen Q."/>
            <person name="Leng L."/>
            <person name="Zhang D."/>
            <person name="Chen S."/>
            <person name="Shi Y."/>
            <person name="Ning Z."/>
            <person name="Chen S."/>
        </authorList>
    </citation>
    <scope>NUCLEOTIDE SEQUENCE [LARGE SCALE GENOMIC DNA]</scope>
    <source>
        <strain evidence="4">cv. PC099</strain>
    </source>
</reference>
<sequence>MRKSMIVSGSPQIQKHRTGSRLSSDSYSSINGSIRDDVQPVEIGQNSFGRATARPVDKLLAERVLKETEPPKRRSLSAIARLLGREGLPSLWNAHKQKKGLLDNCQQKNTSISIEANRQLYDDQSNRRSSKKQQEFKDSYPDLEASSFVSGRYSSRWSASSMLTKSEMALIKQNLEAKRLTYDETSNEKLHHSEELDDTLEMLDSRLKLMQFGRKQNSCTNLVHDQRGTSSSSLGSRTTLLNLPSSAKYGNLKSRRPDRDTTGKCNFTYHPDRDDGLLLDPHYRPRAHIAHNLSDIQLEEKNRKNILPTQIVVLSPNLGDRQNDHGSSPYHSQGYVPNSGKMKEYPSVGSVKELSWRKTKSYYDAEFMKPVSVDARKLANKVTRRLRDACEESEDAMYSGLRGYLEDESLYDAQESDIDSELEMFKRSSRSSVADDNKWGRHPSSTSVHEEAKKRLAERWKITQRYRDLEIVGKGSTLGEILSTPDGETMSKKTTNELIERSSTQVGIDSGSSVQHDLLGTINRGDLKNKTEGTSRSRSVPPIGGRINGKGTCHDMLATERHMQSEPTSHGTSKVTRQYPSHKDHFSSQGSKFRGKKPLPCPAIYIEEMDSSSEARFEIEMEATVKDLPYQRLMFQMAEEDDHSGSDVSEIVTAEHGITTLFSRTPLLHPKHSSVDDESSSSTAHDGKDFCHQGASEGADPSLEYFGAEPVSSESSKDADDASPVSVLVVPSIEDASSSSESVERVSVELNELRMQLQLLKMESDAYHPVDKDTMHSSLRAEGWEASYTLDVLIHAGLQDFGFDLFRIMWHNPDCPLDSRLFDNLEEKYCDEITCSRPERRLLFDRINSALSVIFLKHVDVRPWVMPKLAGSLNVTWQKERARDTVEKLIDQESANELQVRERMLDRDMQWTDSTDEIAVTGNQIEELLIDDMIDEFLLDLCW</sequence>
<dbReference type="Pfam" id="PF14309">
    <property type="entry name" value="DUF4378"/>
    <property type="match status" value="1"/>
</dbReference>
<protein>
    <recommendedName>
        <fullName evidence="2">DUF4378 domain-containing protein</fullName>
    </recommendedName>
</protein>
<feature type="compositionally biased region" description="Basic and acidic residues" evidence="1">
    <location>
        <begin position="525"/>
        <end position="535"/>
    </location>
</feature>